<dbReference type="Proteomes" id="UP001054945">
    <property type="component" value="Unassembled WGS sequence"/>
</dbReference>
<proteinExistence type="predicted"/>
<dbReference type="EMBL" id="BPLR01000021">
    <property type="protein sequence ID" value="GIY91525.1"/>
    <property type="molecule type" value="Genomic_DNA"/>
</dbReference>
<dbReference type="AlphaFoldDB" id="A0AAV4X8U5"/>
<reference evidence="1 2" key="1">
    <citation type="submission" date="2021-06" db="EMBL/GenBank/DDBJ databases">
        <title>Caerostris extrusa draft genome.</title>
        <authorList>
            <person name="Kono N."/>
            <person name="Arakawa K."/>
        </authorList>
    </citation>
    <scope>NUCLEOTIDE SEQUENCE [LARGE SCALE GENOMIC DNA]</scope>
</reference>
<accession>A0AAV4X8U5</accession>
<keyword evidence="2" id="KW-1185">Reference proteome</keyword>
<organism evidence="1 2">
    <name type="scientific">Caerostris extrusa</name>
    <name type="common">Bark spider</name>
    <name type="synonym">Caerostris bankana</name>
    <dbReference type="NCBI Taxonomy" id="172846"/>
    <lineage>
        <taxon>Eukaryota</taxon>
        <taxon>Metazoa</taxon>
        <taxon>Ecdysozoa</taxon>
        <taxon>Arthropoda</taxon>
        <taxon>Chelicerata</taxon>
        <taxon>Arachnida</taxon>
        <taxon>Araneae</taxon>
        <taxon>Araneomorphae</taxon>
        <taxon>Entelegynae</taxon>
        <taxon>Araneoidea</taxon>
        <taxon>Araneidae</taxon>
        <taxon>Caerostris</taxon>
    </lineage>
</organism>
<protein>
    <submittedName>
        <fullName evidence="1">Protocadherin Fat 1</fullName>
    </submittedName>
</protein>
<comment type="caution">
    <text evidence="1">The sequence shown here is derived from an EMBL/GenBank/DDBJ whole genome shotgun (WGS) entry which is preliminary data.</text>
</comment>
<evidence type="ECO:0000313" key="2">
    <source>
        <dbReference type="Proteomes" id="UP001054945"/>
    </source>
</evidence>
<evidence type="ECO:0000313" key="1">
    <source>
        <dbReference type="EMBL" id="GIY91525.1"/>
    </source>
</evidence>
<name>A0AAV4X8U5_CAEEX</name>
<gene>
    <name evidence="1" type="primary">FAT1_14</name>
    <name evidence="1" type="ORF">CEXT_673961</name>
</gene>
<sequence>MKSSQLATSCEGSGLLIRDTYAKHPTLFHWTPCRSTDLEADGLWSTLHVLEIDAWNFDGSLPLHYLDYAVVKDEHFVNTTLTLISEK</sequence>